<accession>A0ABW5RDN4</accession>
<dbReference type="InterPro" id="IPR050858">
    <property type="entry name" value="Mal-CoA-ACP_Trans/PKS_FabD"/>
</dbReference>
<name>A0ABW5RDN4_9BACL</name>
<dbReference type="InterPro" id="IPR014043">
    <property type="entry name" value="Acyl_transferase_dom"/>
</dbReference>
<dbReference type="Pfam" id="PF00698">
    <property type="entry name" value="Acyl_transf_1"/>
    <property type="match status" value="1"/>
</dbReference>
<dbReference type="PANTHER" id="PTHR42681">
    <property type="entry name" value="MALONYL-COA-ACYL CARRIER PROTEIN TRANSACYLASE, MITOCHONDRIAL"/>
    <property type="match status" value="1"/>
</dbReference>
<dbReference type="InterPro" id="IPR001227">
    <property type="entry name" value="Ac_transferase_dom_sf"/>
</dbReference>
<dbReference type="NCBIfam" id="TIGR00128">
    <property type="entry name" value="fabD"/>
    <property type="match status" value="1"/>
</dbReference>
<dbReference type="InterPro" id="IPR004410">
    <property type="entry name" value="Malonyl_CoA-ACP_transAc_FabD"/>
</dbReference>
<dbReference type="InterPro" id="IPR016036">
    <property type="entry name" value="Malonyl_transacylase_ACP-bd"/>
</dbReference>
<evidence type="ECO:0000256" key="2">
    <source>
        <dbReference type="ARBA" id="ARBA00022679"/>
    </source>
</evidence>
<evidence type="ECO:0000313" key="7">
    <source>
        <dbReference type="Proteomes" id="UP001597497"/>
    </source>
</evidence>
<evidence type="ECO:0000313" key="6">
    <source>
        <dbReference type="EMBL" id="MFD2673103.1"/>
    </source>
</evidence>
<evidence type="ECO:0000256" key="1">
    <source>
        <dbReference type="ARBA" id="ARBA00013258"/>
    </source>
</evidence>
<dbReference type="Gene3D" id="3.30.70.250">
    <property type="entry name" value="Malonyl-CoA ACP transacylase, ACP-binding"/>
    <property type="match status" value="1"/>
</dbReference>
<reference evidence="7" key="1">
    <citation type="journal article" date="2019" name="Int. J. Syst. Evol. Microbiol.">
        <title>The Global Catalogue of Microorganisms (GCM) 10K type strain sequencing project: providing services to taxonomists for standard genome sequencing and annotation.</title>
        <authorList>
            <consortium name="The Broad Institute Genomics Platform"/>
            <consortium name="The Broad Institute Genome Sequencing Center for Infectious Disease"/>
            <person name="Wu L."/>
            <person name="Ma J."/>
        </authorList>
    </citation>
    <scope>NUCLEOTIDE SEQUENCE [LARGE SCALE GENOMIC DNA]</scope>
    <source>
        <strain evidence="7">KCTC 33676</strain>
    </source>
</reference>
<dbReference type="GO" id="GO:0004314">
    <property type="term" value="F:[acyl-carrier-protein] S-malonyltransferase activity"/>
    <property type="evidence" value="ECO:0007669"/>
    <property type="project" value="UniProtKB-EC"/>
</dbReference>
<dbReference type="SUPFAM" id="SSF55048">
    <property type="entry name" value="Probable ACP-binding domain of malonyl-CoA ACP transacylase"/>
    <property type="match status" value="1"/>
</dbReference>
<comment type="catalytic activity">
    <reaction evidence="4">
        <text>holo-[ACP] + malonyl-CoA = malonyl-[ACP] + CoA</text>
        <dbReference type="Rhea" id="RHEA:41792"/>
        <dbReference type="Rhea" id="RHEA-COMP:9623"/>
        <dbReference type="Rhea" id="RHEA-COMP:9685"/>
        <dbReference type="ChEBI" id="CHEBI:57287"/>
        <dbReference type="ChEBI" id="CHEBI:57384"/>
        <dbReference type="ChEBI" id="CHEBI:64479"/>
        <dbReference type="ChEBI" id="CHEBI:78449"/>
        <dbReference type="EC" id="2.3.1.39"/>
    </reaction>
</comment>
<keyword evidence="7" id="KW-1185">Reference proteome</keyword>
<dbReference type="Proteomes" id="UP001597497">
    <property type="component" value="Unassembled WGS sequence"/>
</dbReference>
<evidence type="ECO:0000256" key="4">
    <source>
        <dbReference type="ARBA" id="ARBA00048462"/>
    </source>
</evidence>
<dbReference type="SUPFAM" id="SSF52151">
    <property type="entry name" value="FabD/lysophospholipase-like"/>
    <property type="match status" value="1"/>
</dbReference>
<dbReference type="Gene3D" id="3.40.366.10">
    <property type="entry name" value="Malonyl-Coenzyme A Acyl Carrier Protein, domain 2"/>
    <property type="match status" value="1"/>
</dbReference>
<keyword evidence="2 6" id="KW-0808">Transferase</keyword>
<keyword evidence="3 6" id="KW-0012">Acyltransferase</keyword>
<comment type="caution">
    <text evidence="6">The sequence shown here is derived from an EMBL/GenBank/DDBJ whole genome shotgun (WGS) entry which is preliminary data.</text>
</comment>
<gene>
    <name evidence="6" type="primary">fabD</name>
    <name evidence="6" type="ORF">ACFSUC_16145</name>
</gene>
<evidence type="ECO:0000256" key="3">
    <source>
        <dbReference type="ARBA" id="ARBA00023315"/>
    </source>
</evidence>
<protein>
    <recommendedName>
        <fullName evidence="1">[acyl-carrier-protein] S-malonyltransferase</fullName>
        <ecNumber evidence="1">2.3.1.39</ecNumber>
    </recommendedName>
</protein>
<evidence type="ECO:0000259" key="5">
    <source>
        <dbReference type="SMART" id="SM00827"/>
    </source>
</evidence>
<sequence length="405" mass="45156">MAFVFPGQGSQYPGMAGKWMERSEAFREVLNEADDALGWSLSTLCTTGSQEELKQTERTQPALLTISMGIYRAMEEKAGRKLSPTVLAGHSLGEYGALVVAGAISFGEALRLTERRGQLMEEALPGGVGSMAAISGIDGQLAGTIIANWRERENKAVWPACWNGPTQTVVAGHTTDLEELATLFRSEPNVKVQMLRVSGPFHSPLMESVTEAFRSELKQAAWQSPSTPVLSNIHAQPYRAVEDIIDGLARQLTEPVRWVETMTAMKHHHIQEMVEIGPRKVLKQFAAANGWRNGVLAMDEEADWAQWHQAYEPMEPQHLLKRCIQLAVTTRNQHHTADHVKQIEEQYEALQKLQVSLDHTPAKSGDEAFRTTMEAARHHLSLLLQAKGCSDEEQSRLMRQMERMV</sequence>
<dbReference type="RefSeq" id="WP_379930660.1">
    <property type="nucleotide sequence ID" value="NZ_JBHUMM010000043.1"/>
</dbReference>
<proteinExistence type="predicted"/>
<dbReference type="InterPro" id="IPR016035">
    <property type="entry name" value="Acyl_Trfase/lysoPLipase"/>
</dbReference>
<feature type="domain" description="Malonyl-CoA:ACP transacylase (MAT)" evidence="5">
    <location>
        <begin position="4"/>
        <end position="300"/>
    </location>
</feature>
<dbReference type="SMART" id="SM00827">
    <property type="entry name" value="PKS_AT"/>
    <property type="match status" value="1"/>
</dbReference>
<dbReference type="EC" id="2.3.1.39" evidence="1"/>
<organism evidence="6 7">
    <name type="scientific">Marinicrinis sediminis</name>
    <dbReference type="NCBI Taxonomy" id="1652465"/>
    <lineage>
        <taxon>Bacteria</taxon>
        <taxon>Bacillati</taxon>
        <taxon>Bacillota</taxon>
        <taxon>Bacilli</taxon>
        <taxon>Bacillales</taxon>
        <taxon>Paenibacillaceae</taxon>
    </lineage>
</organism>
<dbReference type="EMBL" id="JBHUMM010000043">
    <property type="protein sequence ID" value="MFD2673103.1"/>
    <property type="molecule type" value="Genomic_DNA"/>
</dbReference>
<dbReference type="PANTHER" id="PTHR42681:SF1">
    <property type="entry name" value="MALONYL-COA-ACYL CARRIER PROTEIN TRANSACYLASE, MITOCHONDRIAL"/>
    <property type="match status" value="1"/>
</dbReference>